<dbReference type="Proteomes" id="UP001497516">
    <property type="component" value="Chromosome 2"/>
</dbReference>
<dbReference type="SUPFAM" id="SSF57095">
    <property type="entry name" value="Scorpion toxin-like"/>
    <property type="match status" value="1"/>
</dbReference>
<sequence length="76" mass="8405">MGKMSCFGVVLVVLLLLHPSREGVMVAEGRVCSSKSHGFKGPCVRDHNCAQICRLEHFSGGDCQGFRRRCFCTKKC</sequence>
<name>A0AAV2DDQ8_9ROSI</name>
<dbReference type="PRINTS" id="PR00288">
    <property type="entry name" value="PUROTHIONIN"/>
</dbReference>
<feature type="domain" description="Knottins-like" evidence="6">
    <location>
        <begin position="31"/>
        <end position="76"/>
    </location>
</feature>
<dbReference type="GO" id="GO:0050832">
    <property type="term" value="P:defense response to fungus"/>
    <property type="evidence" value="ECO:0007669"/>
    <property type="project" value="UniProtKB-KW"/>
</dbReference>
<keyword evidence="4" id="KW-1015">Disulfide bond</keyword>
<evidence type="ECO:0000256" key="3">
    <source>
        <dbReference type="ARBA" id="ARBA00022729"/>
    </source>
</evidence>
<keyword evidence="8" id="KW-1185">Reference proteome</keyword>
<keyword evidence="2" id="KW-0295">Fungicide</keyword>
<protein>
    <recommendedName>
        <fullName evidence="6">Knottins-like domain-containing protein</fullName>
    </recommendedName>
</protein>
<dbReference type="InterPro" id="IPR036574">
    <property type="entry name" value="Scorpion_toxin-like_sf"/>
</dbReference>
<evidence type="ECO:0000256" key="4">
    <source>
        <dbReference type="ARBA" id="ARBA00023157"/>
    </source>
</evidence>
<dbReference type="Pfam" id="PF00304">
    <property type="entry name" value="Gamma-thionin"/>
    <property type="match status" value="1"/>
</dbReference>
<dbReference type="InterPro" id="IPR003614">
    <property type="entry name" value="Knottins"/>
</dbReference>
<evidence type="ECO:0000313" key="7">
    <source>
        <dbReference type="EMBL" id="CAL1371861.1"/>
    </source>
</evidence>
<reference evidence="7 8" key="1">
    <citation type="submission" date="2024-04" db="EMBL/GenBank/DDBJ databases">
        <authorList>
            <person name="Fracassetti M."/>
        </authorList>
    </citation>
    <scope>NUCLEOTIDE SEQUENCE [LARGE SCALE GENOMIC DNA]</scope>
</reference>
<dbReference type="InterPro" id="IPR008176">
    <property type="entry name" value="Defensin_plant"/>
</dbReference>
<evidence type="ECO:0000313" key="8">
    <source>
        <dbReference type="Proteomes" id="UP001497516"/>
    </source>
</evidence>
<evidence type="ECO:0000256" key="1">
    <source>
        <dbReference type="ARBA" id="ARBA00022529"/>
    </source>
</evidence>
<gene>
    <name evidence="7" type="ORF">LTRI10_LOCUS13900</name>
</gene>
<dbReference type="GO" id="GO:0031640">
    <property type="term" value="P:killing of cells of another organism"/>
    <property type="evidence" value="ECO:0007669"/>
    <property type="project" value="UniProtKB-KW"/>
</dbReference>
<evidence type="ECO:0000256" key="5">
    <source>
        <dbReference type="SAM" id="SignalP"/>
    </source>
</evidence>
<evidence type="ECO:0000256" key="2">
    <source>
        <dbReference type="ARBA" id="ARBA00022577"/>
    </source>
</evidence>
<evidence type="ECO:0000259" key="6">
    <source>
        <dbReference type="SMART" id="SM00505"/>
    </source>
</evidence>
<dbReference type="EMBL" id="OZ034815">
    <property type="protein sequence ID" value="CAL1371861.1"/>
    <property type="molecule type" value="Genomic_DNA"/>
</dbReference>
<organism evidence="7 8">
    <name type="scientific">Linum trigynum</name>
    <dbReference type="NCBI Taxonomy" id="586398"/>
    <lineage>
        <taxon>Eukaryota</taxon>
        <taxon>Viridiplantae</taxon>
        <taxon>Streptophyta</taxon>
        <taxon>Embryophyta</taxon>
        <taxon>Tracheophyta</taxon>
        <taxon>Spermatophyta</taxon>
        <taxon>Magnoliopsida</taxon>
        <taxon>eudicotyledons</taxon>
        <taxon>Gunneridae</taxon>
        <taxon>Pentapetalae</taxon>
        <taxon>rosids</taxon>
        <taxon>fabids</taxon>
        <taxon>Malpighiales</taxon>
        <taxon>Linaceae</taxon>
        <taxon>Linum</taxon>
    </lineage>
</organism>
<proteinExistence type="predicted"/>
<keyword evidence="3 5" id="KW-0732">Signal</keyword>
<feature type="chain" id="PRO_5043729718" description="Knottins-like domain-containing protein" evidence="5">
    <location>
        <begin position="23"/>
        <end position="76"/>
    </location>
</feature>
<dbReference type="PANTHER" id="PTHR33147">
    <property type="entry name" value="DEFENSIN-LIKE PROTEIN 1"/>
    <property type="match status" value="1"/>
</dbReference>
<dbReference type="SMART" id="SM00505">
    <property type="entry name" value="Knot1"/>
    <property type="match status" value="1"/>
</dbReference>
<dbReference type="CDD" id="cd00107">
    <property type="entry name" value="Knot1"/>
    <property type="match status" value="1"/>
</dbReference>
<dbReference type="Gene3D" id="3.30.30.10">
    <property type="entry name" value="Knottin, scorpion toxin-like"/>
    <property type="match status" value="1"/>
</dbReference>
<dbReference type="AlphaFoldDB" id="A0AAV2DDQ8"/>
<keyword evidence="1" id="KW-0929">Antimicrobial</keyword>
<feature type="signal peptide" evidence="5">
    <location>
        <begin position="1"/>
        <end position="22"/>
    </location>
</feature>
<accession>A0AAV2DDQ8</accession>
<dbReference type="PROSITE" id="PS00940">
    <property type="entry name" value="GAMMA_THIONIN"/>
    <property type="match status" value="1"/>
</dbReference>
<dbReference type="PANTHER" id="PTHR33147:SF130">
    <property type="entry name" value="DEFENSIN-LIKE PROTEIN 1"/>
    <property type="match status" value="1"/>
</dbReference>